<dbReference type="InterPro" id="IPR002110">
    <property type="entry name" value="Ankyrin_rpt"/>
</dbReference>
<keyword evidence="3 13" id="KW-0812">Transmembrane</keyword>
<evidence type="ECO:0000256" key="10">
    <source>
        <dbReference type="ARBA" id="ARBA00046288"/>
    </source>
</evidence>
<keyword evidence="5" id="KW-0677">Repeat</keyword>
<evidence type="ECO:0000256" key="1">
    <source>
        <dbReference type="ARBA" id="ARBA00022473"/>
    </source>
</evidence>
<dbReference type="SUPFAM" id="SSF90193">
    <property type="entry name" value="Notch domain"/>
    <property type="match status" value="2"/>
</dbReference>
<dbReference type="FunFam" id="2.10.25.10:FF:000172">
    <property type="entry name" value="FAT atypical cadherin 3"/>
    <property type="match status" value="1"/>
</dbReference>
<keyword evidence="15" id="KW-1185">Reference proteome</keyword>
<dbReference type="STRING" id="6183.A0A3Q0KK43"/>
<dbReference type="GO" id="GO:0016358">
    <property type="term" value="P:dendrite development"/>
    <property type="evidence" value="ECO:0007669"/>
    <property type="project" value="UniProtKB-ARBA"/>
</dbReference>
<dbReference type="GO" id="GO:0009887">
    <property type="term" value="P:animal organ morphogenesis"/>
    <property type="evidence" value="ECO:0007669"/>
    <property type="project" value="UniProtKB-ARBA"/>
</dbReference>
<evidence type="ECO:0000256" key="3">
    <source>
        <dbReference type="ARBA" id="ARBA00022692"/>
    </source>
</evidence>
<evidence type="ECO:0000256" key="5">
    <source>
        <dbReference type="ARBA" id="ARBA00022737"/>
    </source>
</evidence>
<dbReference type="Pfam" id="PF00008">
    <property type="entry name" value="EGF"/>
    <property type="match status" value="4"/>
</dbReference>
<feature type="domain" description="EGF-like" evidence="14">
    <location>
        <begin position="227"/>
        <end position="263"/>
    </location>
</feature>
<keyword evidence="11" id="KW-0040">ANK repeat</keyword>
<dbReference type="PROSITE" id="PS01186">
    <property type="entry name" value="EGF_2"/>
    <property type="match status" value="3"/>
</dbReference>
<evidence type="ECO:0000313" key="16">
    <source>
        <dbReference type="WBParaSite" id="Smp_105360.1"/>
    </source>
</evidence>
<dbReference type="PANTHER" id="PTHR45836">
    <property type="entry name" value="SLIT HOMOLOG"/>
    <property type="match status" value="1"/>
</dbReference>
<dbReference type="SMART" id="SM00248">
    <property type="entry name" value="ANK"/>
    <property type="match status" value="6"/>
</dbReference>
<feature type="transmembrane region" description="Helical" evidence="13">
    <location>
        <begin position="578"/>
        <end position="600"/>
    </location>
</feature>
<evidence type="ECO:0000256" key="12">
    <source>
        <dbReference type="PROSITE-ProRule" id="PRU00076"/>
    </source>
</evidence>
<dbReference type="FunFam" id="2.10.25.10:FF:000095">
    <property type="entry name" value="Notch, isoform B"/>
    <property type="match status" value="1"/>
</dbReference>
<dbReference type="PRINTS" id="PR01983">
    <property type="entry name" value="NOTCH"/>
</dbReference>
<accession>A0A3Q0KK43</accession>
<evidence type="ECO:0000256" key="7">
    <source>
        <dbReference type="ARBA" id="ARBA00023136"/>
    </source>
</evidence>
<evidence type="ECO:0000256" key="6">
    <source>
        <dbReference type="ARBA" id="ARBA00022989"/>
    </source>
</evidence>
<feature type="disulfide bond" evidence="12">
    <location>
        <begin position="79"/>
        <end position="88"/>
    </location>
</feature>
<keyword evidence="2 12" id="KW-0245">EGF-like domain</keyword>
<keyword evidence="1" id="KW-0217">Developmental protein</keyword>
<organism evidence="15 16">
    <name type="scientific">Schistosoma mansoni</name>
    <name type="common">Blood fluke</name>
    <dbReference type="NCBI Taxonomy" id="6183"/>
    <lineage>
        <taxon>Eukaryota</taxon>
        <taxon>Metazoa</taxon>
        <taxon>Spiralia</taxon>
        <taxon>Lophotrochozoa</taxon>
        <taxon>Platyhelminthes</taxon>
        <taxon>Trematoda</taxon>
        <taxon>Digenea</taxon>
        <taxon>Strigeidida</taxon>
        <taxon>Schistosomatoidea</taxon>
        <taxon>Schistosomatidae</taxon>
        <taxon>Schistosoma</taxon>
    </lineage>
</organism>
<dbReference type="Proteomes" id="UP000008854">
    <property type="component" value="Unassembled WGS sequence"/>
</dbReference>
<evidence type="ECO:0000256" key="9">
    <source>
        <dbReference type="ARBA" id="ARBA00023180"/>
    </source>
</evidence>
<feature type="disulfide bond" evidence="12">
    <location>
        <begin position="156"/>
        <end position="165"/>
    </location>
</feature>
<dbReference type="GO" id="GO:0043005">
    <property type="term" value="C:neuron projection"/>
    <property type="evidence" value="ECO:0007669"/>
    <property type="project" value="UniProtKB-ARBA"/>
</dbReference>
<feature type="disulfide bond" evidence="12">
    <location>
        <begin position="118"/>
        <end position="127"/>
    </location>
</feature>
<dbReference type="PANTHER" id="PTHR45836:SF23">
    <property type="entry name" value="NEUROGENIC LOCUS NOTCH HOMOLOG PROTEIN 1"/>
    <property type="match status" value="1"/>
</dbReference>
<dbReference type="SMART" id="SM00181">
    <property type="entry name" value="EGF"/>
    <property type="match status" value="5"/>
</dbReference>
<keyword evidence="4" id="KW-0732">Signal</keyword>
<dbReference type="InterPro" id="IPR000742">
    <property type="entry name" value="EGF"/>
</dbReference>
<dbReference type="SUPFAM" id="SSF48403">
    <property type="entry name" value="Ankyrin repeat"/>
    <property type="match status" value="1"/>
</dbReference>
<dbReference type="SMART" id="SM00004">
    <property type="entry name" value="NL"/>
    <property type="match status" value="2"/>
</dbReference>
<keyword evidence="6 13" id="KW-1133">Transmembrane helix</keyword>
<protein>
    <submittedName>
        <fullName evidence="16">Notch</fullName>
    </submittedName>
</protein>
<dbReference type="AlphaFoldDB" id="A0A3Q0KK43"/>
<evidence type="ECO:0000256" key="8">
    <source>
        <dbReference type="ARBA" id="ARBA00023157"/>
    </source>
</evidence>
<dbReference type="GO" id="GO:0009986">
    <property type="term" value="C:cell surface"/>
    <property type="evidence" value="ECO:0007669"/>
    <property type="project" value="TreeGrafter"/>
</dbReference>
<feature type="domain" description="EGF-like" evidence="14">
    <location>
        <begin position="39"/>
        <end position="89"/>
    </location>
</feature>
<comment type="subcellular location">
    <subcellularLocation>
        <location evidence="10">Endomembrane system</location>
        <topology evidence="10">Single-pass type I membrane protein</topology>
    </subcellularLocation>
</comment>
<dbReference type="PROSITE" id="PS50088">
    <property type="entry name" value="ANK_REPEAT"/>
    <property type="match status" value="2"/>
</dbReference>
<dbReference type="Gene3D" id="1.25.40.20">
    <property type="entry name" value="Ankyrin repeat-containing domain"/>
    <property type="match status" value="1"/>
</dbReference>
<evidence type="ECO:0000313" key="15">
    <source>
        <dbReference type="Proteomes" id="UP000008854"/>
    </source>
</evidence>
<dbReference type="InterPro" id="IPR001881">
    <property type="entry name" value="EGF-like_Ca-bd_dom"/>
</dbReference>
<dbReference type="InterPro" id="IPR036770">
    <property type="entry name" value="Ankyrin_rpt-contain_sf"/>
</dbReference>
<dbReference type="GO" id="GO:0001764">
    <property type="term" value="P:neuron migration"/>
    <property type="evidence" value="ECO:0007669"/>
    <property type="project" value="UniProtKB-ARBA"/>
</dbReference>
<dbReference type="SMART" id="SM00179">
    <property type="entry name" value="EGF_CA"/>
    <property type="match status" value="4"/>
</dbReference>
<dbReference type="GO" id="GO:0005886">
    <property type="term" value="C:plasma membrane"/>
    <property type="evidence" value="ECO:0007669"/>
    <property type="project" value="TreeGrafter"/>
</dbReference>
<evidence type="ECO:0000256" key="13">
    <source>
        <dbReference type="SAM" id="Phobius"/>
    </source>
</evidence>
<sequence>MNIEIIPFIIHLFIIIVILFNGLYLCDEWKHVNNQLSMPYNPCQPNPCQNSAECVNIQDWSRTTSLEKFNTLSDYYCVCLKGWTGQNCTEDIDDCVIHPCLNGGICENKPNMRFFCHCPTGYVGQTCEYRDPCQLNPCLNGGTCHSDPFGQFTCICPQWYNGVRCEQEINPCYPTSPCLGEKSVCHLLTSKNRTVSGPSFSIHKSEYIVDFLCECDPNYFGRYCDKKRNSCKFHNCKNGATCLQNKEHFVCLCPLGFTGPICSTPTNTTEYLYPNVNTLIRNQSMKTNVFRKNSTENIKLLYDHCYQLGCNKAKTGDNICQAKCIYAKCLNVEDELEKDCQYWVKCLQTTEHIVNYYNKTTCVEQFKNGKCQPECNRNECYMDGFDCLQNISQCVSFEFCLQSYGDGVCQSQCNTIQCGYDGGDCEYEQRNNSLSIKYILLHLKTNQSEFKLNRNHYLGNLGIILQSIVRIAKDDITQELLLEDILNKNQIKVLLEVTSQSNNSCKTTEGNMCTSDSVQLLKPNELKIYILAALSTIQYKSLFSIINLNFVDSPSQSHFKAPWEVESSNDTRISKEAIGLYVCICILAGIIIILILFLVFQYDNNWRKPLKRVKTKGIWCPPVLSIYSKPSQVDLLGQQSSVYFTGLKSAVGVTEPPLTTMTINESKYFDNKLKQTPSASSFFQEYLNSSTANEKDTFLLSNVSKYNHEEMIAGLLSDKIPRTDISLNDDFSPSCKKKRLTQDKLTSDMIPNNANLFTVPKYLGNLFSEETGSFQHFGEEEKHKQDECKFDLKNRYDSLLPQESSKITNNESLNLDSTYGKKANIKIMGSDNKEVFKIISSLDGLHPCNVTQKSRIEQVIDDNKCQNKGVEMLSNKAGTEDYLDDNLSKNIVGDQSLLHLAAHMNVGHDIINKICHNEPNQRPLGTLYVDSFGRTALTSAAAANSLESVKSLYQLEKEALLNKKPVKSVKSHQITTPKPTCRSRRRYQVCESRQCSPIIVAIQAGNDEVVKCLLDEGCPYNTVDQYGRNVVHWAAVTNSVKILAYLAQCKGFARLMNMKDDWDRTPIMLAIREGCQEAVEFLLDKQAKVEIIDCMENDCLSLCTEKGYKKIHEILINYIRSRNSDTKSITRDKKVNIFKENADVSKQELGLSSMLQSAPSMAPVTTAMTTTPVRHSAENICRMNEFDWVSLSDDQVSEDYSDCDPFIEDMTEDFN</sequence>
<keyword evidence="8 12" id="KW-1015">Disulfide bond</keyword>
<dbReference type="SUPFAM" id="SSF57196">
    <property type="entry name" value="EGF/Laminin"/>
    <property type="match status" value="4"/>
</dbReference>
<keyword evidence="7 13" id="KW-0472">Membrane</keyword>
<reference evidence="16" key="2">
    <citation type="submission" date="2018-12" db="UniProtKB">
        <authorList>
            <consortium name="WormBaseParasite"/>
        </authorList>
    </citation>
    <scope>IDENTIFICATION</scope>
    <source>
        <strain evidence="16">Puerto Rican</strain>
    </source>
</reference>
<dbReference type="Pfam" id="PF12796">
    <property type="entry name" value="Ank_2"/>
    <property type="match status" value="2"/>
</dbReference>
<evidence type="ECO:0000259" key="14">
    <source>
        <dbReference type="PROSITE" id="PS50026"/>
    </source>
</evidence>
<keyword evidence="9" id="KW-0325">Glycoprotein</keyword>
<dbReference type="GO" id="GO:0005509">
    <property type="term" value="F:calcium ion binding"/>
    <property type="evidence" value="ECO:0007669"/>
    <property type="project" value="InterPro"/>
</dbReference>
<feature type="repeat" description="ANK" evidence="11">
    <location>
        <begin position="1062"/>
        <end position="1094"/>
    </location>
</feature>
<dbReference type="WBParaSite" id="Smp_105360.1">
    <property type="protein sequence ID" value="Smp_105360.1"/>
    <property type="gene ID" value="Smp_105360"/>
</dbReference>
<dbReference type="GO" id="GO:0007411">
    <property type="term" value="P:axon guidance"/>
    <property type="evidence" value="ECO:0007669"/>
    <property type="project" value="TreeGrafter"/>
</dbReference>
<feature type="domain" description="EGF-like" evidence="14">
    <location>
        <begin position="91"/>
        <end position="128"/>
    </location>
</feature>
<evidence type="ECO:0000256" key="2">
    <source>
        <dbReference type="ARBA" id="ARBA00022536"/>
    </source>
</evidence>
<dbReference type="InterPro" id="IPR000800">
    <property type="entry name" value="Notch_dom"/>
</dbReference>
<dbReference type="InterPro" id="IPR051355">
    <property type="entry name" value="Notch/Slit_guidance"/>
</dbReference>
<dbReference type="GO" id="GO:0007219">
    <property type="term" value="P:Notch signaling pathway"/>
    <property type="evidence" value="ECO:0007669"/>
    <property type="project" value="TreeGrafter"/>
</dbReference>
<dbReference type="GO" id="GO:0048646">
    <property type="term" value="P:anatomical structure formation involved in morphogenesis"/>
    <property type="evidence" value="ECO:0007669"/>
    <property type="project" value="UniProtKB-ARBA"/>
</dbReference>
<reference evidence="15" key="1">
    <citation type="journal article" date="2012" name="PLoS Negl. Trop. Dis.">
        <title>A systematically improved high quality genome and transcriptome of the human blood fluke Schistosoma mansoni.</title>
        <authorList>
            <person name="Protasio A.V."/>
            <person name="Tsai I.J."/>
            <person name="Babbage A."/>
            <person name="Nichol S."/>
            <person name="Hunt M."/>
            <person name="Aslett M.A."/>
            <person name="De Silva N."/>
            <person name="Velarde G.S."/>
            <person name="Anderson T.J."/>
            <person name="Clark R.C."/>
            <person name="Davidson C."/>
            <person name="Dillon G.P."/>
            <person name="Holroyd N.E."/>
            <person name="LoVerde P.T."/>
            <person name="Lloyd C."/>
            <person name="McQuillan J."/>
            <person name="Oliveira G."/>
            <person name="Otto T.D."/>
            <person name="Parker-Manuel S.J."/>
            <person name="Quail M.A."/>
            <person name="Wilson R.A."/>
            <person name="Zerlotini A."/>
            <person name="Dunne D.W."/>
            <person name="Berriman M."/>
        </authorList>
    </citation>
    <scope>NUCLEOTIDE SEQUENCE [LARGE SCALE GENOMIC DNA]</scope>
    <source>
        <strain evidence="15">Puerto Rican</strain>
    </source>
</reference>
<dbReference type="InParanoid" id="A0A3Q0KK43"/>
<dbReference type="GO" id="GO:0043235">
    <property type="term" value="C:receptor complex"/>
    <property type="evidence" value="ECO:0007669"/>
    <property type="project" value="TreeGrafter"/>
</dbReference>
<feature type="transmembrane region" description="Helical" evidence="13">
    <location>
        <begin position="6"/>
        <end position="26"/>
    </location>
</feature>
<feature type="repeat" description="ANK" evidence="11">
    <location>
        <begin position="993"/>
        <end position="1025"/>
    </location>
</feature>
<name>A0A3Q0KK43_SCHMA</name>
<evidence type="ECO:0000256" key="11">
    <source>
        <dbReference type="PROSITE-ProRule" id="PRU00023"/>
    </source>
</evidence>
<dbReference type="GO" id="GO:0012505">
    <property type="term" value="C:endomembrane system"/>
    <property type="evidence" value="ECO:0007669"/>
    <property type="project" value="UniProtKB-SubCell"/>
</dbReference>
<dbReference type="CDD" id="cd00054">
    <property type="entry name" value="EGF_CA"/>
    <property type="match status" value="4"/>
</dbReference>
<dbReference type="PROSITE" id="PS00022">
    <property type="entry name" value="EGF_1"/>
    <property type="match status" value="4"/>
</dbReference>
<comment type="caution">
    <text evidence="12">Lacks conserved residue(s) required for the propagation of feature annotation.</text>
</comment>
<evidence type="ECO:0000256" key="4">
    <source>
        <dbReference type="ARBA" id="ARBA00022729"/>
    </source>
</evidence>
<dbReference type="PROSITE" id="PS50026">
    <property type="entry name" value="EGF_3"/>
    <property type="match status" value="4"/>
</dbReference>
<proteinExistence type="predicted"/>
<dbReference type="Gene3D" id="4.10.470.20">
    <property type="match status" value="2"/>
</dbReference>
<dbReference type="InterPro" id="IPR035993">
    <property type="entry name" value="Notch-like_dom_sf"/>
</dbReference>
<dbReference type="Gene3D" id="2.10.25.10">
    <property type="entry name" value="Laminin"/>
    <property type="match status" value="4"/>
</dbReference>
<dbReference type="Pfam" id="PF00066">
    <property type="entry name" value="Notch"/>
    <property type="match status" value="2"/>
</dbReference>
<feature type="disulfide bond" evidence="12">
    <location>
        <begin position="253"/>
        <end position="262"/>
    </location>
</feature>
<feature type="domain" description="EGF-like" evidence="14">
    <location>
        <begin position="129"/>
        <end position="166"/>
    </location>
</feature>